<reference evidence="2 3" key="1">
    <citation type="submission" date="2020-12" db="EMBL/GenBank/DDBJ databases">
        <title>Whole genome sequences of gut porcine anaerobes.</title>
        <authorList>
            <person name="Kubasova T."/>
            <person name="Jahodarova E."/>
            <person name="Rychlik I."/>
        </authorList>
    </citation>
    <scope>NUCLEOTIDE SEQUENCE [LARGE SCALE GENOMIC DNA]</scope>
    <source>
        <strain evidence="2 3">An925</strain>
    </source>
</reference>
<evidence type="ECO:0000313" key="2">
    <source>
        <dbReference type="EMBL" id="MCF2564417.1"/>
    </source>
</evidence>
<sequence length="119" mass="13388">MKRMIFAVAAMLSMTMAFADNENTNSVNNAEAYNMNINMNMLSRALDLTGDQKASVADIHKVFCAEMDFAGQSSKEERGTMMNKAINKDLAYMHTVLNEEQYKKYVMLLNATMANRGLK</sequence>
<keyword evidence="3" id="KW-1185">Reference proteome</keyword>
<accession>A0ABS9CI52</accession>
<dbReference type="RefSeq" id="WP_094390476.1">
    <property type="nucleotide sequence ID" value="NZ_JADYTN010000023.1"/>
</dbReference>
<gene>
    <name evidence="2" type="ORF">I6E12_09870</name>
</gene>
<evidence type="ECO:0000256" key="1">
    <source>
        <dbReference type="SAM" id="SignalP"/>
    </source>
</evidence>
<proteinExistence type="predicted"/>
<dbReference type="EMBL" id="JADYTN010000023">
    <property type="protein sequence ID" value="MCF2564417.1"/>
    <property type="molecule type" value="Genomic_DNA"/>
</dbReference>
<feature type="signal peptide" evidence="1">
    <location>
        <begin position="1"/>
        <end position="19"/>
    </location>
</feature>
<organism evidence="2 3">
    <name type="scientific">Xylanibacter brevis</name>
    <dbReference type="NCBI Taxonomy" id="83231"/>
    <lineage>
        <taxon>Bacteria</taxon>
        <taxon>Pseudomonadati</taxon>
        <taxon>Bacteroidota</taxon>
        <taxon>Bacteroidia</taxon>
        <taxon>Bacteroidales</taxon>
        <taxon>Prevotellaceae</taxon>
        <taxon>Xylanibacter</taxon>
    </lineage>
</organism>
<name>A0ABS9CI52_9BACT</name>
<feature type="chain" id="PRO_5047134906" evidence="1">
    <location>
        <begin position="20"/>
        <end position="119"/>
    </location>
</feature>
<protein>
    <submittedName>
        <fullName evidence="2">Uncharacterized protein</fullName>
    </submittedName>
</protein>
<keyword evidence="1" id="KW-0732">Signal</keyword>
<evidence type="ECO:0000313" key="3">
    <source>
        <dbReference type="Proteomes" id="UP001200470"/>
    </source>
</evidence>
<dbReference type="Proteomes" id="UP001200470">
    <property type="component" value="Unassembled WGS sequence"/>
</dbReference>
<comment type="caution">
    <text evidence="2">The sequence shown here is derived from an EMBL/GenBank/DDBJ whole genome shotgun (WGS) entry which is preliminary data.</text>
</comment>